<dbReference type="GO" id="GO:0070297">
    <property type="term" value="P:regulation of phosphorelay signal transduction system"/>
    <property type="evidence" value="ECO:0007669"/>
    <property type="project" value="TreeGrafter"/>
</dbReference>
<sequence>MTPTIVLIRHGETPWSKSGQHTGLTDIPLTDNGRERASALAPRLSSRAFGLVLTSPLSRAKETAHLAGLDPQDDPDLLEWDYGAWEGRTTADIRVDLQDPTWVVWDHPVPAGATPGEQPEDVAIRALRVIRRCQPILANGESVALVAHGHFLRILTATWLGLPAVAGRLFALEAGALSGLGFERDQHVIMSWNT</sequence>
<dbReference type="EMBL" id="CAFBMR010000004">
    <property type="protein sequence ID" value="CAB4902920.1"/>
    <property type="molecule type" value="Genomic_DNA"/>
</dbReference>
<dbReference type="InterPro" id="IPR013078">
    <property type="entry name" value="His_Pase_superF_clade-1"/>
</dbReference>
<dbReference type="SUPFAM" id="SSF53254">
    <property type="entry name" value="Phosphoglycerate mutase-like"/>
    <property type="match status" value="1"/>
</dbReference>
<accession>A0A6J7GEN5</accession>
<dbReference type="GO" id="GO:0101006">
    <property type="term" value="F:protein histidine phosphatase activity"/>
    <property type="evidence" value="ECO:0007669"/>
    <property type="project" value="TreeGrafter"/>
</dbReference>
<dbReference type="PANTHER" id="PTHR48100">
    <property type="entry name" value="BROAD-SPECIFICITY PHOSPHATASE YOR283W-RELATED"/>
    <property type="match status" value="1"/>
</dbReference>
<dbReference type="PANTHER" id="PTHR48100:SF15">
    <property type="entry name" value="SEDOHEPTULOSE 1,7-BISPHOSPHATASE"/>
    <property type="match status" value="1"/>
</dbReference>
<name>A0A6J7GEN5_9ZZZZ</name>
<dbReference type="InterPro" id="IPR050275">
    <property type="entry name" value="PGM_Phosphatase"/>
</dbReference>
<dbReference type="InterPro" id="IPR029033">
    <property type="entry name" value="His_PPase_superfam"/>
</dbReference>
<protein>
    <submittedName>
        <fullName evidence="1">Unannotated protein</fullName>
    </submittedName>
</protein>
<dbReference type="Gene3D" id="3.40.50.1240">
    <property type="entry name" value="Phosphoglycerate mutase-like"/>
    <property type="match status" value="1"/>
</dbReference>
<organism evidence="1">
    <name type="scientific">freshwater metagenome</name>
    <dbReference type="NCBI Taxonomy" id="449393"/>
    <lineage>
        <taxon>unclassified sequences</taxon>
        <taxon>metagenomes</taxon>
        <taxon>ecological metagenomes</taxon>
    </lineage>
</organism>
<dbReference type="AlphaFoldDB" id="A0A6J7GEN5"/>
<reference evidence="1" key="1">
    <citation type="submission" date="2020-05" db="EMBL/GenBank/DDBJ databases">
        <authorList>
            <person name="Chiriac C."/>
            <person name="Salcher M."/>
            <person name="Ghai R."/>
            <person name="Kavagutti S V."/>
        </authorList>
    </citation>
    <scope>NUCLEOTIDE SEQUENCE</scope>
</reference>
<dbReference type="CDD" id="cd07067">
    <property type="entry name" value="HP_PGM_like"/>
    <property type="match status" value="1"/>
</dbReference>
<dbReference type="Pfam" id="PF00300">
    <property type="entry name" value="His_Phos_1"/>
    <property type="match status" value="1"/>
</dbReference>
<dbReference type="SMART" id="SM00855">
    <property type="entry name" value="PGAM"/>
    <property type="match status" value="1"/>
</dbReference>
<proteinExistence type="predicted"/>
<evidence type="ECO:0000313" key="1">
    <source>
        <dbReference type="EMBL" id="CAB4902920.1"/>
    </source>
</evidence>
<gene>
    <name evidence="1" type="ORF">UFOPK3610_00229</name>
</gene>